<dbReference type="GO" id="GO:0042907">
    <property type="term" value="F:xanthine transmembrane transporter activity"/>
    <property type="evidence" value="ECO:0007669"/>
    <property type="project" value="TreeGrafter"/>
</dbReference>
<keyword evidence="6 7" id="KW-0472">Membrane</keyword>
<evidence type="ECO:0000256" key="1">
    <source>
        <dbReference type="ARBA" id="ARBA00004141"/>
    </source>
</evidence>
<keyword evidence="4 7" id="KW-0812">Transmembrane</keyword>
<evidence type="ECO:0000313" key="9">
    <source>
        <dbReference type="Proteomes" id="UP000044602"/>
    </source>
</evidence>
<dbReference type="PANTHER" id="PTHR42810:SF2">
    <property type="entry name" value="PURINE PERMEASE C1399.01C-RELATED"/>
    <property type="match status" value="1"/>
</dbReference>
<dbReference type="GO" id="GO:0005886">
    <property type="term" value="C:plasma membrane"/>
    <property type="evidence" value="ECO:0007669"/>
    <property type="project" value="TreeGrafter"/>
</dbReference>
<evidence type="ECO:0000256" key="6">
    <source>
        <dbReference type="ARBA" id="ARBA00023136"/>
    </source>
</evidence>
<comment type="similarity">
    <text evidence="2">Belongs to the nucleobase:cation symporter-2 (NCS2) (TC 2.A.40) family.</text>
</comment>
<name>A0A0G4MK53_VERLO</name>
<dbReference type="AlphaFoldDB" id="A0A0G4MK53"/>
<reference evidence="8 9" key="1">
    <citation type="submission" date="2015-05" db="EMBL/GenBank/DDBJ databases">
        <authorList>
            <person name="Wang D.B."/>
            <person name="Wang M."/>
        </authorList>
    </citation>
    <scope>NUCLEOTIDE SEQUENCE [LARGE SCALE GENOMIC DNA]</scope>
    <source>
        <strain evidence="8">VL1</strain>
    </source>
</reference>
<evidence type="ECO:0000256" key="2">
    <source>
        <dbReference type="ARBA" id="ARBA00008821"/>
    </source>
</evidence>
<feature type="transmembrane region" description="Helical" evidence="7">
    <location>
        <begin position="6"/>
        <end position="23"/>
    </location>
</feature>
<feature type="non-terminal residue" evidence="8">
    <location>
        <position position="1"/>
    </location>
</feature>
<dbReference type="Pfam" id="PF00860">
    <property type="entry name" value="Xan_ur_permease"/>
    <property type="match status" value="1"/>
</dbReference>
<evidence type="ECO:0000256" key="4">
    <source>
        <dbReference type="ARBA" id="ARBA00022692"/>
    </source>
</evidence>
<accession>A0A0G4MK53</accession>
<evidence type="ECO:0008006" key="10">
    <source>
        <dbReference type="Google" id="ProtNLM"/>
    </source>
</evidence>
<gene>
    <name evidence="8" type="ORF">BN1708_019532</name>
</gene>
<keyword evidence="3" id="KW-0813">Transport</keyword>
<keyword evidence="5 7" id="KW-1133">Transmembrane helix</keyword>
<evidence type="ECO:0000313" key="8">
    <source>
        <dbReference type="EMBL" id="CRK34522.1"/>
    </source>
</evidence>
<dbReference type="Proteomes" id="UP000044602">
    <property type="component" value="Unassembled WGS sequence"/>
</dbReference>
<protein>
    <recommendedName>
        <fullName evidence="10">SLC26A/SulP transporter domain-containing protein</fullName>
    </recommendedName>
</protein>
<organism evidence="8 9">
    <name type="scientific">Verticillium longisporum</name>
    <name type="common">Verticillium dahliae var. longisporum</name>
    <dbReference type="NCBI Taxonomy" id="100787"/>
    <lineage>
        <taxon>Eukaryota</taxon>
        <taxon>Fungi</taxon>
        <taxon>Dikarya</taxon>
        <taxon>Ascomycota</taxon>
        <taxon>Pezizomycotina</taxon>
        <taxon>Sordariomycetes</taxon>
        <taxon>Hypocreomycetidae</taxon>
        <taxon>Glomerellales</taxon>
        <taxon>Plectosphaerellaceae</taxon>
        <taxon>Verticillium</taxon>
    </lineage>
</organism>
<proteinExistence type="inferred from homology"/>
<dbReference type="PANTHER" id="PTHR42810">
    <property type="entry name" value="PURINE PERMEASE C1399.01C-RELATED"/>
    <property type="match status" value="1"/>
</dbReference>
<feature type="non-terminal residue" evidence="8">
    <location>
        <position position="126"/>
    </location>
</feature>
<sequence length="126" mass="12877">GYGAILGTSAITALTIVLISFLPPKIMLKIFPPIVTGPTVLLIGVKLIESGFKNWMGGSGPCASPSTAVGFFASCPNIAAPHALPWGSPEYFGLGLSVFVAIIAAERFGSPIMKSCAVIIGLLVGC</sequence>
<dbReference type="InterPro" id="IPR006043">
    <property type="entry name" value="NCS2"/>
</dbReference>
<evidence type="ECO:0000256" key="5">
    <source>
        <dbReference type="ARBA" id="ARBA00022989"/>
    </source>
</evidence>
<evidence type="ECO:0000256" key="3">
    <source>
        <dbReference type="ARBA" id="ARBA00022448"/>
    </source>
</evidence>
<comment type="subcellular location">
    <subcellularLocation>
        <location evidence="1">Membrane</location>
        <topology evidence="1">Multi-pass membrane protein</topology>
    </subcellularLocation>
</comment>
<dbReference type="STRING" id="100787.A0A0G4MK53"/>
<keyword evidence="9" id="KW-1185">Reference proteome</keyword>
<evidence type="ECO:0000256" key="7">
    <source>
        <dbReference type="SAM" id="Phobius"/>
    </source>
</evidence>
<dbReference type="GO" id="GO:0000324">
    <property type="term" value="C:fungal-type vacuole"/>
    <property type="evidence" value="ECO:0007669"/>
    <property type="project" value="TreeGrafter"/>
</dbReference>
<dbReference type="EMBL" id="CVQH01023052">
    <property type="protein sequence ID" value="CRK34522.1"/>
    <property type="molecule type" value="Genomic_DNA"/>
</dbReference>